<sequence length="213" mass="23990">MEVLNGSVGHVAATSFQPMDDLRKLRAVCRVMHRACCDPSVGRRVALLRTYWEDMQWNEPHRYYALLALLVGVGNPEACTLKGIVDFFTTLQPSLHELSHTTMGGHDVGAYLYALMMYRNNGGGADDDIAKMYIRRFEYEDVCREEAAYLVNRVTWHGHGDPLPPTPVRGDFPGAGGDCGKVKGWEQATLFCNEDCRIHHEIVAFERRMGIDN</sequence>
<dbReference type="PANTHER" id="PTHR33784:SF10">
    <property type="entry name" value="F-BOX PROTEIN"/>
    <property type="match status" value="1"/>
</dbReference>
<name>K3Z0H1_SETIT</name>
<dbReference type="AlphaFoldDB" id="K3Z0H1"/>
<dbReference type="PANTHER" id="PTHR33784">
    <property type="entry name" value="OS05G0482100 PROTEIN"/>
    <property type="match status" value="1"/>
</dbReference>
<proteinExistence type="predicted"/>
<evidence type="ECO:0000313" key="2">
    <source>
        <dbReference type="Proteomes" id="UP000004995"/>
    </source>
</evidence>
<protein>
    <submittedName>
        <fullName evidence="1">Uncharacterized protein</fullName>
    </submittedName>
</protein>
<keyword evidence="2" id="KW-1185">Reference proteome</keyword>
<accession>K3Z0H1</accession>
<dbReference type="Gramene" id="KQL29308">
    <property type="protein sequence ID" value="KQL29308"/>
    <property type="gene ID" value="SETIT_020037mg"/>
</dbReference>
<dbReference type="InterPro" id="IPR040338">
    <property type="entry name" value="At1g67623-like"/>
</dbReference>
<dbReference type="EMBL" id="AGNK02000205">
    <property type="status" value="NOT_ANNOTATED_CDS"/>
    <property type="molecule type" value="Genomic_DNA"/>
</dbReference>
<organism evidence="1 2">
    <name type="scientific">Setaria italica</name>
    <name type="common">Foxtail millet</name>
    <name type="synonym">Panicum italicum</name>
    <dbReference type="NCBI Taxonomy" id="4555"/>
    <lineage>
        <taxon>Eukaryota</taxon>
        <taxon>Viridiplantae</taxon>
        <taxon>Streptophyta</taxon>
        <taxon>Embryophyta</taxon>
        <taxon>Tracheophyta</taxon>
        <taxon>Spermatophyta</taxon>
        <taxon>Magnoliopsida</taxon>
        <taxon>Liliopsida</taxon>
        <taxon>Poales</taxon>
        <taxon>Poaceae</taxon>
        <taxon>PACMAD clade</taxon>
        <taxon>Panicoideae</taxon>
        <taxon>Panicodae</taxon>
        <taxon>Paniceae</taxon>
        <taxon>Cenchrinae</taxon>
        <taxon>Setaria</taxon>
    </lineage>
</organism>
<evidence type="ECO:0000313" key="1">
    <source>
        <dbReference type="EnsemblPlants" id="KQL29308"/>
    </source>
</evidence>
<reference evidence="2" key="1">
    <citation type="journal article" date="2012" name="Nat. Biotechnol.">
        <title>Reference genome sequence of the model plant Setaria.</title>
        <authorList>
            <person name="Bennetzen J.L."/>
            <person name="Schmutz J."/>
            <person name="Wang H."/>
            <person name="Percifield R."/>
            <person name="Hawkins J."/>
            <person name="Pontaroli A.C."/>
            <person name="Estep M."/>
            <person name="Feng L."/>
            <person name="Vaughn J.N."/>
            <person name="Grimwood J."/>
            <person name="Jenkins J."/>
            <person name="Barry K."/>
            <person name="Lindquist E."/>
            <person name="Hellsten U."/>
            <person name="Deshpande S."/>
            <person name="Wang X."/>
            <person name="Wu X."/>
            <person name="Mitros T."/>
            <person name="Triplett J."/>
            <person name="Yang X."/>
            <person name="Ye C.Y."/>
            <person name="Mauro-Herrera M."/>
            <person name="Wang L."/>
            <person name="Li P."/>
            <person name="Sharma M."/>
            <person name="Sharma R."/>
            <person name="Ronald P.C."/>
            <person name="Panaud O."/>
            <person name="Kellogg E.A."/>
            <person name="Brutnell T.P."/>
            <person name="Doust A.N."/>
            <person name="Tuskan G.A."/>
            <person name="Rokhsar D."/>
            <person name="Devos K.M."/>
        </authorList>
    </citation>
    <scope>NUCLEOTIDE SEQUENCE [LARGE SCALE GENOMIC DNA]</scope>
    <source>
        <strain evidence="2">cv. Yugu1</strain>
    </source>
</reference>
<dbReference type="InParanoid" id="K3Z0H1"/>
<dbReference type="HOGENOM" id="CLU_093637_0_0_1"/>
<dbReference type="Proteomes" id="UP000004995">
    <property type="component" value="Unassembled WGS sequence"/>
</dbReference>
<dbReference type="EnsemblPlants" id="KQL29308">
    <property type="protein sequence ID" value="KQL29308"/>
    <property type="gene ID" value="SETIT_020037mg"/>
</dbReference>
<reference evidence="1" key="2">
    <citation type="submission" date="2018-08" db="UniProtKB">
        <authorList>
            <consortium name="EnsemblPlants"/>
        </authorList>
    </citation>
    <scope>IDENTIFICATION</scope>
    <source>
        <strain evidence="1">Yugu1</strain>
    </source>
</reference>